<dbReference type="OrthoDB" id="48425at2759"/>
<reference evidence="2 3" key="1">
    <citation type="submission" date="2019-01" db="EMBL/GenBank/DDBJ databases">
        <authorList>
            <person name="Ferrante I. M."/>
        </authorList>
    </citation>
    <scope>NUCLEOTIDE SEQUENCE [LARGE SCALE GENOMIC DNA]</scope>
    <source>
        <strain evidence="2 3">B856</strain>
    </source>
</reference>
<gene>
    <name evidence="2" type="ORF">PSNMU_V1.4_AUG-EV-PASAV3_0012490</name>
</gene>
<protein>
    <recommendedName>
        <fullName evidence="4">CS domain-containing protein</fullName>
    </recommendedName>
</protein>
<feature type="region of interest" description="Disordered" evidence="1">
    <location>
        <begin position="1"/>
        <end position="95"/>
    </location>
</feature>
<feature type="compositionally biased region" description="Basic and acidic residues" evidence="1">
    <location>
        <begin position="1"/>
        <end position="12"/>
    </location>
</feature>
<proteinExistence type="predicted"/>
<dbReference type="EMBL" id="CAACVS010000032">
    <property type="protein sequence ID" value="VEU34540.1"/>
    <property type="molecule type" value="Genomic_DNA"/>
</dbReference>
<dbReference type="Proteomes" id="UP000291116">
    <property type="component" value="Unassembled WGS sequence"/>
</dbReference>
<feature type="compositionally biased region" description="Low complexity" evidence="1">
    <location>
        <begin position="62"/>
        <end position="95"/>
    </location>
</feature>
<evidence type="ECO:0000313" key="3">
    <source>
        <dbReference type="Proteomes" id="UP000291116"/>
    </source>
</evidence>
<name>A0A448YXR9_9STRA</name>
<accession>A0A448YXR9</accession>
<keyword evidence="3" id="KW-1185">Reference proteome</keyword>
<dbReference type="SUPFAM" id="SSF49764">
    <property type="entry name" value="HSP20-like chaperones"/>
    <property type="match status" value="1"/>
</dbReference>
<evidence type="ECO:0000256" key="1">
    <source>
        <dbReference type="SAM" id="MobiDB-lite"/>
    </source>
</evidence>
<organism evidence="2 3">
    <name type="scientific">Pseudo-nitzschia multistriata</name>
    <dbReference type="NCBI Taxonomy" id="183589"/>
    <lineage>
        <taxon>Eukaryota</taxon>
        <taxon>Sar</taxon>
        <taxon>Stramenopiles</taxon>
        <taxon>Ochrophyta</taxon>
        <taxon>Bacillariophyta</taxon>
        <taxon>Bacillariophyceae</taxon>
        <taxon>Bacillariophycidae</taxon>
        <taxon>Bacillariales</taxon>
        <taxon>Bacillariaceae</taxon>
        <taxon>Pseudo-nitzschia</taxon>
    </lineage>
</organism>
<sequence length="280" mass="29460">MLTDYSKWDRLEVSSSDGDSGSEDDAHPAAPRVTRLEAPSRITFGGGSPTIAASPPAPGPRASPAAAPLAPREAPAPEGTGAAGAPPGGNASAPSAWTERGGLVFVDAAAHGHRARNLYWSQDRYSVVLRLELEGAEKVGSVTVGGILPYRDRCAAAGTARPVLSAGSRDGTVLLEGELPHPVHLDEDEEVVDWSVEAAPSEATGRYLCVALRKAVPMQGLSVWWRRPLTEFPEADLGAIRGAELSKGGSDEFLRAWEEAHKVFREGKPKRLPRNGPGGP</sequence>
<dbReference type="AlphaFoldDB" id="A0A448YXR9"/>
<evidence type="ECO:0008006" key="4">
    <source>
        <dbReference type="Google" id="ProtNLM"/>
    </source>
</evidence>
<evidence type="ECO:0000313" key="2">
    <source>
        <dbReference type="EMBL" id="VEU34540.1"/>
    </source>
</evidence>
<dbReference type="InterPro" id="IPR008978">
    <property type="entry name" value="HSP20-like_chaperone"/>
</dbReference>